<evidence type="ECO:0000313" key="1">
    <source>
        <dbReference type="EMBL" id="SPC84879.1"/>
    </source>
</evidence>
<protein>
    <submittedName>
        <fullName evidence="1">Uncharacterized protein</fullName>
    </submittedName>
</protein>
<dbReference type="EMBL" id="OIVN01000739">
    <property type="protein sequence ID" value="SPC84879.1"/>
    <property type="molecule type" value="Genomic_DNA"/>
</dbReference>
<name>A0A2N9FDE5_FAGSY</name>
<sequence>MASSSSQNKPETINLNDTPSVMPEVWRPYFLSINGPVSVTDSVILNGETATAVAAGLCTPEDAKVLAGRTDPQIINESLALTVQCTATVSNMGRRLHVRNMEVKSAAFSSHHFTKVAEGDGKCSGFSFCGGFSFVSFLFNAEGKFVSWIDEFYFDDLVIRSTEQSKTTNKLQKQYEKLLAEVKELTSRSIPK</sequence>
<reference evidence="1" key="1">
    <citation type="submission" date="2018-02" db="EMBL/GenBank/DDBJ databases">
        <authorList>
            <person name="Cohen D.B."/>
            <person name="Kent A.D."/>
        </authorList>
    </citation>
    <scope>NUCLEOTIDE SEQUENCE</scope>
</reference>
<dbReference type="AlphaFoldDB" id="A0A2N9FDE5"/>
<accession>A0A2N9FDE5</accession>
<organism evidence="1">
    <name type="scientific">Fagus sylvatica</name>
    <name type="common">Beechnut</name>
    <dbReference type="NCBI Taxonomy" id="28930"/>
    <lineage>
        <taxon>Eukaryota</taxon>
        <taxon>Viridiplantae</taxon>
        <taxon>Streptophyta</taxon>
        <taxon>Embryophyta</taxon>
        <taxon>Tracheophyta</taxon>
        <taxon>Spermatophyta</taxon>
        <taxon>Magnoliopsida</taxon>
        <taxon>eudicotyledons</taxon>
        <taxon>Gunneridae</taxon>
        <taxon>Pentapetalae</taxon>
        <taxon>rosids</taxon>
        <taxon>fabids</taxon>
        <taxon>Fagales</taxon>
        <taxon>Fagaceae</taxon>
        <taxon>Fagus</taxon>
    </lineage>
</organism>
<proteinExistence type="predicted"/>
<gene>
    <name evidence="1" type="ORF">FSB_LOCUS12761</name>
</gene>